<evidence type="ECO:0000259" key="1">
    <source>
        <dbReference type="PROSITE" id="PS50531"/>
    </source>
</evidence>
<comment type="caution">
    <text evidence="2">The sequence shown here is derived from an EMBL/GenBank/DDBJ whole genome shotgun (WGS) entry which is preliminary data.</text>
</comment>
<dbReference type="SUPFAM" id="SSF46689">
    <property type="entry name" value="Homeodomain-like"/>
    <property type="match status" value="1"/>
</dbReference>
<dbReference type="RefSeq" id="WP_204654969.1">
    <property type="nucleotide sequence ID" value="NZ_JAFBFD010000047.1"/>
</dbReference>
<evidence type="ECO:0000313" key="3">
    <source>
        <dbReference type="Proteomes" id="UP001595969"/>
    </source>
</evidence>
<sequence>MSESKMTLYHEIHKLKRLGFNISQIKRKVGVDRDTIRKYLGMDYEEMCAWTATLQNRQKKLGNHEEVIVQWLNEHPDLSATQIEDWLLEEYPSLKVGSSTIRINVNI</sequence>
<reference evidence="3" key="1">
    <citation type="journal article" date="2019" name="Int. J. Syst. Evol. Microbiol.">
        <title>The Global Catalogue of Microorganisms (GCM) 10K type strain sequencing project: providing services to taxonomists for standard genome sequencing and annotation.</title>
        <authorList>
            <consortium name="The Broad Institute Genomics Platform"/>
            <consortium name="The Broad Institute Genome Sequencing Center for Infectious Disease"/>
            <person name="Wu L."/>
            <person name="Ma J."/>
        </authorList>
    </citation>
    <scope>NUCLEOTIDE SEQUENCE [LARGE SCALE GENOMIC DNA]</scope>
    <source>
        <strain evidence="3">CGMCC 1.19032</strain>
    </source>
</reference>
<protein>
    <submittedName>
        <fullName evidence="2">Helix-turn-helix domain-containing protein</fullName>
    </submittedName>
</protein>
<gene>
    <name evidence="2" type="ORF">ACFO5I_08810</name>
</gene>
<feature type="domain" description="HTH IS21-type" evidence="1">
    <location>
        <begin position="7"/>
        <end position="72"/>
    </location>
</feature>
<dbReference type="InterPro" id="IPR009057">
    <property type="entry name" value="Homeodomain-like_sf"/>
</dbReference>
<dbReference type="Proteomes" id="UP001595969">
    <property type="component" value="Unassembled WGS sequence"/>
</dbReference>
<accession>A0ABV9MYG0</accession>
<proteinExistence type="predicted"/>
<evidence type="ECO:0000313" key="2">
    <source>
        <dbReference type="EMBL" id="MFC4719825.1"/>
    </source>
</evidence>
<dbReference type="InterPro" id="IPR017894">
    <property type="entry name" value="HTH_IS21_transposase_type"/>
</dbReference>
<organism evidence="2 3">
    <name type="scientific">Enterococcus lemanii</name>
    <dbReference type="NCBI Taxonomy" id="1159752"/>
    <lineage>
        <taxon>Bacteria</taxon>
        <taxon>Bacillati</taxon>
        <taxon>Bacillota</taxon>
        <taxon>Bacilli</taxon>
        <taxon>Lactobacillales</taxon>
        <taxon>Enterococcaceae</taxon>
        <taxon>Enterococcus</taxon>
    </lineage>
</organism>
<keyword evidence="3" id="KW-1185">Reference proteome</keyword>
<dbReference type="Gene3D" id="1.10.10.60">
    <property type="entry name" value="Homeodomain-like"/>
    <property type="match status" value="1"/>
</dbReference>
<dbReference type="EMBL" id="JBHSGS010000047">
    <property type="protein sequence ID" value="MFC4719825.1"/>
    <property type="molecule type" value="Genomic_DNA"/>
</dbReference>
<name>A0ABV9MYG0_9ENTE</name>
<dbReference type="PROSITE" id="PS50531">
    <property type="entry name" value="HTH_IS21"/>
    <property type="match status" value="1"/>
</dbReference>